<protein>
    <recommendedName>
        <fullName evidence="5">3-methylmercaptopropionyl-CoA ligase</fullName>
        <ecNumber evidence="4">6.2.1.44</ecNumber>
    </recommendedName>
</protein>
<dbReference type="RefSeq" id="WP_068730637.1">
    <property type="nucleotide sequence ID" value="NZ_LVYV01000002.1"/>
</dbReference>
<dbReference type="EC" id="6.2.1.44" evidence="4"/>
<dbReference type="InterPro" id="IPR042099">
    <property type="entry name" value="ANL_N_sf"/>
</dbReference>
<dbReference type="Pfam" id="PF13193">
    <property type="entry name" value="AMP-binding_C"/>
    <property type="match status" value="1"/>
</dbReference>
<accession>A0A164AHB2</accession>
<dbReference type="AlphaFoldDB" id="A0A164AHB2"/>
<keyword evidence="9" id="KW-1185">Reference proteome</keyword>
<evidence type="ECO:0000313" key="8">
    <source>
        <dbReference type="EMBL" id="KZD24807.1"/>
    </source>
</evidence>
<dbReference type="PROSITE" id="PS00455">
    <property type="entry name" value="AMP_BINDING"/>
    <property type="match status" value="1"/>
</dbReference>
<evidence type="ECO:0000256" key="1">
    <source>
        <dbReference type="ARBA" id="ARBA00006432"/>
    </source>
</evidence>
<name>A0A164AHB2_9BRAD</name>
<dbReference type="InterPro" id="IPR020459">
    <property type="entry name" value="AMP-binding"/>
</dbReference>
<keyword evidence="2" id="KW-0436">Ligase</keyword>
<comment type="caution">
    <text evidence="8">The sequence shown here is derived from an EMBL/GenBank/DDBJ whole genome shotgun (WGS) entry which is preliminary data.</text>
</comment>
<evidence type="ECO:0000256" key="3">
    <source>
        <dbReference type="ARBA" id="ARBA00051915"/>
    </source>
</evidence>
<organism evidence="8 9">
    <name type="scientific">Tardiphaga robiniae</name>
    <dbReference type="NCBI Taxonomy" id="943830"/>
    <lineage>
        <taxon>Bacteria</taxon>
        <taxon>Pseudomonadati</taxon>
        <taxon>Pseudomonadota</taxon>
        <taxon>Alphaproteobacteria</taxon>
        <taxon>Hyphomicrobiales</taxon>
        <taxon>Nitrobacteraceae</taxon>
        <taxon>Tardiphaga</taxon>
    </lineage>
</organism>
<dbReference type="InterPro" id="IPR020845">
    <property type="entry name" value="AMP-binding_CS"/>
</dbReference>
<proteinExistence type="inferred from homology"/>
<dbReference type="PANTHER" id="PTHR43201:SF5">
    <property type="entry name" value="MEDIUM-CHAIN ACYL-COA LIGASE ACSF2, MITOCHONDRIAL"/>
    <property type="match status" value="1"/>
</dbReference>
<comment type="catalytic activity">
    <reaction evidence="3">
        <text>3-(methylsulfanyl)propanoate + ATP + CoA = 3-(methylsulfanyl)propanoyl-CoA + AMP + diphosphate</text>
        <dbReference type="Rhea" id="RHEA:43052"/>
        <dbReference type="ChEBI" id="CHEBI:30616"/>
        <dbReference type="ChEBI" id="CHEBI:33019"/>
        <dbReference type="ChEBI" id="CHEBI:49016"/>
        <dbReference type="ChEBI" id="CHEBI:57287"/>
        <dbReference type="ChEBI" id="CHEBI:82815"/>
        <dbReference type="ChEBI" id="CHEBI:456215"/>
        <dbReference type="EC" id="6.2.1.44"/>
    </reaction>
    <physiologicalReaction direction="left-to-right" evidence="3">
        <dbReference type="Rhea" id="RHEA:43053"/>
    </physiologicalReaction>
</comment>
<dbReference type="Pfam" id="PF00501">
    <property type="entry name" value="AMP-binding"/>
    <property type="match status" value="1"/>
</dbReference>
<dbReference type="PRINTS" id="PR00154">
    <property type="entry name" value="AMPBINDING"/>
</dbReference>
<evidence type="ECO:0000256" key="4">
    <source>
        <dbReference type="ARBA" id="ARBA00066616"/>
    </source>
</evidence>
<dbReference type="Proteomes" id="UP000076574">
    <property type="component" value="Unassembled WGS sequence"/>
</dbReference>
<dbReference type="OrthoDB" id="9803968at2"/>
<dbReference type="GO" id="GO:0031956">
    <property type="term" value="F:medium-chain fatty acid-CoA ligase activity"/>
    <property type="evidence" value="ECO:0007669"/>
    <property type="project" value="TreeGrafter"/>
</dbReference>
<dbReference type="FunFam" id="3.30.300.30:FF:000008">
    <property type="entry name" value="2,3-dihydroxybenzoate-AMP ligase"/>
    <property type="match status" value="1"/>
</dbReference>
<dbReference type="STRING" id="943830.A4A58_20925"/>
<evidence type="ECO:0000259" key="7">
    <source>
        <dbReference type="Pfam" id="PF13193"/>
    </source>
</evidence>
<dbReference type="Gene3D" id="3.40.50.12780">
    <property type="entry name" value="N-terminal domain of ligase-like"/>
    <property type="match status" value="1"/>
</dbReference>
<evidence type="ECO:0000256" key="2">
    <source>
        <dbReference type="ARBA" id="ARBA00022598"/>
    </source>
</evidence>
<feature type="domain" description="AMP-dependent synthetase/ligase" evidence="6">
    <location>
        <begin position="9"/>
        <end position="373"/>
    </location>
</feature>
<evidence type="ECO:0000259" key="6">
    <source>
        <dbReference type="Pfam" id="PF00501"/>
    </source>
</evidence>
<gene>
    <name evidence="8" type="ORF">A4A58_20925</name>
</gene>
<dbReference type="InterPro" id="IPR025110">
    <property type="entry name" value="AMP-bd_C"/>
</dbReference>
<dbReference type="SUPFAM" id="SSF56801">
    <property type="entry name" value="Acetyl-CoA synthetase-like"/>
    <property type="match status" value="1"/>
</dbReference>
<dbReference type="PANTHER" id="PTHR43201">
    <property type="entry name" value="ACYL-COA SYNTHETASE"/>
    <property type="match status" value="1"/>
</dbReference>
<dbReference type="InterPro" id="IPR000873">
    <property type="entry name" value="AMP-dep_synth/lig_dom"/>
</dbReference>
<sequence length="517" mass="55864">MNVALWLASSARLHPQAPALLTGTTVQADYATFARRAAAIGAGLVRDYGIQSGDRVALFASNCTEYLECMYAVWWIGAVVIPINAKLHGREAAWICDNAGARLAFVDDDSRGALVQVEEDLPTGMQMLSIDSETYRELQHGEPTSLVPLPHEDNDLAWLFYTSGTTGRPKGVMLSHGNLVAMSMCYLADVDQVHQHDAILYAAPISHGAGLYNFIHIRMAARHVVPESQGFEPDEVLDLGRALGDVAMFAAPTMVRRLVDAAKKRGETGEGLRTIVYGGGPMYLADIRDAIATMGQRFVQIYGQGESPMTIASLPRAFHADTEHPRYLERLASVGPAQSVMSVRITGADGKSLPTGETGEVEAKGPAVMLGYWNNDKANAETLKDGWLRTGDVGRLDEDGFLTLSDRSKDVIISGGTNIYPREVEEALLTHPAVREVSAIGVPEPDWGEVVVACVVLEPGASADDAALDAHCLANIARFKRPKRYVYLDALPKNNYGKVLKTELREMMRASASAGAG</sequence>
<dbReference type="GO" id="GO:0006631">
    <property type="term" value="P:fatty acid metabolic process"/>
    <property type="evidence" value="ECO:0007669"/>
    <property type="project" value="TreeGrafter"/>
</dbReference>
<dbReference type="EMBL" id="LVYV01000002">
    <property type="protein sequence ID" value="KZD24807.1"/>
    <property type="molecule type" value="Genomic_DNA"/>
</dbReference>
<dbReference type="Gene3D" id="3.30.300.30">
    <property type="match status" value="1"/>
</dbReference>
<evidence type="ECO:0000256" key="5">
    <source>
        <dbReference type="ARBA" id="ARBA00067668"/>
    </source>
</evidence>
<reference evidence="8 9" key="1">
    <citation type="submission" date="2016-03" db="EMBL/GenBank/DDBJ databases">
        <title>Microsymbionts genomes from the relict species Vavilovia formosa (Stev.) Fed.</title>
        <authorList>
            <person name="Kopat V."/>
            <person name="Chirak E."/>
            <person name="Kimeklis A."/>
            <person name="Andronov E."/>
        </authorList>
    </citation>
    <scope>NUCLEOTIDE SEQUENCE [LARGE SCALE GENOMIC DNA]</scope>
    <source>
        <strain evidence="8 9">Vaf07</strain>
    </source>
</reference>
<comment type="similarity">
    <text evidence="1">Belongs to the ATP-dependent AMP-binding enzyme family.</text>
</comment>
<evidence type="ECO:0000313" key="9">
    <source>
        <dbReference type="Proteomes" id="UP000076574"/>
    </source>
</evidence>
<feature type="domain" description="AMP-binding enzyme C-terminal" evidence="7">
    <location>
        <begin position="423"/>
        <end position="498"/>
    </location>
</feature>
<dbReference type="InterPro" id="IPR045851">
    <property type="entry name" value="AMP-bd_C_sf"/>
</dbReference>